<sequence length="316" mass="32506">MNNSQFKPLVAVIATGGTIASKRGEDGAATPTLNGDDLLATLGDVGARLRPIDLMAKDSSSLTLIDMQTISDAVAAQIADPEIHGIVVLHGTDAMEETVLLVHLQRHLSKPVIFTGAQFTADHPGADGPSNLTTAINLATDPANAEKGVLIAFGGRIVPAWGAFKFSSDHADAFRSVRDLERPDAIRLPASVSATRVDIVAIHPGCDDVHIQASIQAGCQGIVLAALGSGNANATIVEAVKQCTKRNIPVVVSSRVPTGVLVPGYGGGGGGHDLVAAGAVHSQTLRPGQARILLASLIASKSPKDAITKAFDDLNP</sequence>
<evidence type="ECO:0000259" key="7">
    <source>
        <dbReference type="Pfam" id="PF17763"/>
    </source>
</evidence>
<name>A0A256FPY5_9HYPH</name>
<evidence type="ECO:0000256" key="1">
    <source>
        <dbReference type="ARBA" id="ARBA00010518"/>
    </source>
</evidence>
<dbReference type="PANTHER" id="PTHR11707:SF28">
    <property type="entry name" value="60 KDA LYSOPHOSPHOLIPASE"/>
    <property type="match status" value="1"/>
</dbReference>
<dbReference type="InterPro" id="IPR027473">
    <property type="entry name" value="L-asparaginase_C"/>
</dbReference>
<feature type="domain" description="L-asparaginase N-terminal" evidence="6">
    <location>
        <begin position="10"/>
        <end position="178"/>
    </location>
</feature>
<comment type="similarity">
    <text evidence="1">Belongs to the asparaginase 1 family.</text>
</comment>
<dbReference type="PROSITE" id="PS51732">
    <property type="entry name" value="ASN_GLN_ASE_3"/>
    <property type="match status" value="1"/>
</dbReference>
<protein>
    <submittedName>
        <fullName evidence="8">Asparaginase family protein</fullName>
    </submittedName>
</protein>
<feature type="active site" evidence="5">
    <location>
        <position position="18"/>
    </location>
</feature>
<feature type="binding site" evidence="4">
    <location>
        <position position="59"/>
    </location>
    <ligand>
        <name>substrate</name>
    </ligand>
</feature>
<proteinExistence type="inferred from homology"/>
<dbReference type="InterPro" id="IPR037152">
    <property type="entry name" value="L-asparaginase_N_sf"/>
</dbReference>
<dbReference type="Gene3D" id="3.40.50.40">
    <property type="match status" value="1"/>
</dbReference>
<dbReference type="Pfam" id="PF17763">
    <property type="entry name" value="Asparaginase_C"/>
    <property type="match status" value="1"/>
</dbReference>
<keyword evidence="9" id="KW-1185">Reference proteome</keyword>
<feature type="active site" description="O-isoaspartyl threonine intermediate" evidence="3">
    <location>
        <position position="18"/>
    </location>
</feature>
<keyword evidence="2" id="KW-0378">Hydrolase</keyword>
<dbReference type="InterPro" id="IPR040919">
    <property type="entry name" value="Asparaginase_C"/>
</dbReference>
<dbReference type="Proteomes" id="UP000216478">
    <property type="component" value="Unassembled WGS sequence"/>
</dbReference>
<evidence type="ECO:0000313" key="9">
    <source>
        <dbReference type="Proteomes" id="UP000216478"/>
    </source>
</evidence>
<evidence type="ECO:0000256" key="5">
    <source>
        <dbReference type="PROSITE-ProRule" id="PRU10099"/>
    </source>
</evidence>
<dbReference type="PIRSF" id="PIRSF001220">
    <property type="entry name" value="L-ASNase_gatD"/>
    <property type="match status" value="1"/>
</dbReference>
<accession>A0A256FPY5</accession>
<dbReference type="AlphaFoldDB" id="A0A256FPY5"/>
<organism evidence="8 9">
    <name type="scientific">Brucella grignonensis</name>
    <dbReference type="NCBI Taxonomy" id="94627"/>
    <lineage>
        <taxon>Bacteria</taxon>
        <taxon>Pseudomonadati</taxon>
        <taxon>Pseudomonadota</taxon>
        <taxon>Alphaproteobacteria</taxon>
        <taxon>Hyphomicrobiales</taxon>
        <taxon>Brucellaceae</taxon>
        <taxon>Brucella/Ochrobactrum group</taxon>
        <taxon>Brucella</taxon>
    </lineage>
</organism>
<dbReference type="Pfam" id="PF00710">
    <property type="entry name" value="Asparaginase"/>
    <property type="match status" value="1"/>
</dbReference>
<dbReference type="PANTHER" id="PTHR11707">
    <property type="entry name" value="L-ASPARAGINASE"/>
    <property type="match status" value="1"/>
</dbReference>
<dbReference type="EMBL" id="NNRL01000151">
    <property type="protein sequence ID" value="OYR16481.1"/>
    <property type="molecule type" value="Genomic_DNA"/>
</dbReference>
<dbReference type="GO" id="GO:0004067">
    <property type="term" value="F:asparaginase activity"/>
    <property type="evidence" value="ECO:0007669"/>
    <property type="project" value="UniProtKB-UniRule"/>
</dbReference>
<dbReference type="PIRSF" id="PIRSF500176">
    <property type="entry name" value="L_ASNase"/>
    <property type="match status" value="1"/>
</dbReference>
<evidence type="ECO:0000259" key="6">
    <source>
        <dbReference type="Pfam" id="PF00710"/>
    </source>
</evidence>
<dbReference type="InterPro" id="IPR006034">
    <property type="entry name" value="Asparaginase/glutaminase-like"/>
</dbReference>
<dbReference type="CDD" id="cd08964">
    <property type="entry name" value="L-asparaginase_II"/>
    <property type="match status" value="1"/>
</dbReference>
<dbReference type="SFLD" id="SFLDS00057">
    <property type="entry name" value="Glutaminase/Asparaginase"/>
    <property type="match status" value="1"/>
</dbReference>
<dbReference type="SMART" id="SM00870">
    <property type="entry name" value="Asparaginase"/>
    <property type="match status" value="1"/>
</dbReference>
<feature type="binding site" evidence="4">
    <location>
        <begin position="92"/>
        <end position="93"/>
    </location>
    <ligand>
        <name>substrate</name>
    </ligand>
</feature>
<dbReference type="PROSITE" id="PS00144">
    <property type="entry name" value="ASN_GLN_ASE_1"/>
    <property type="match status" value="1"/>
</dbReference>
<evidence type="ECO:0000256" key="3">
    <source>
        <dbReference type="PIRSR" id="PIRSR001220-1"/>
    </source>
</evidence>
<dbReference type="InterPro" id="IPR036152">
    <property type="entry name" value="Asp/glu_Ase-like_sf"/>
</dbReference>
<evidence type="ECO:0000256" key="2">
    <source>
        <dbReference type="ARBA" id="ARBA00022801"/>
    </source>
</evidence>
<reference evidence="8 9" key="1">
    <citation type="submission" date="2017-07" db="EMBL/GenBank/DDBJ databases">
        <title>Phylogenetic study on the rhizospheric bacterium Ochrobactrum sp. A44.</title>
        <authorList>
            <person name="Krzyzanowska D.M."/>
            <person name="Ossowicki A."/>
            <person name="Rajewska M."/>
            <person name="Maciag T."/>
            <person name="Kaczynski Z."/>
            <person name="Czerwicka M."/>
            <person name="Jafra S."/>
        </authorList>
    </citation>
    <scope>NUCLEOTIDE SEQUENCE [LARGE SCALE GENOMIC DNA]</scope>
    <source>
        <strain evidence="8 9">OgA9a</strain>
    </source>
</reference>
<dbReference type="SUPFAM" id="SSF53774">
    <property type="entry name" value="Glutaminase/Asparaginase"/>
    <property type="match status" value="1"/>
</dbReference>
<feature type="domain" description="Asparaginase/glutaminase C-terminal" evidence="7">
    <location>
        <begin position="196"/>
        <end position="311"/>
    </location>
</feature>
<dbReference type="InterPro" id="IPR027474">
    <property type="entry name" value="L-asparaginase_N"/>
</dbReference>
<dbReference type="OrthoDB" id="9788068at2"/>
<comment type="caution">
    <text evidence="8">The sequence shown here is derived from an EMBL/GenBank/DDBJ whole genome shotgun (WGS) entry which is preliminary data.</text>
</comment>
<evidence type="ECO:0000313" key="8">
    <source>
        <dbReference type="EMBL" id="OYR16481.1"/>
    </source>
</evidence>
<dbReference type="GO" id="GO:0006528">
    <property type="term" value="P:asparagine metabolic process"/>
    <property type="evidence" value="ECO:0007669"/>
    <property type="project" value="InterPro"/>
</dbReference>
<dbReference type="PRINTS" id="PR00139">
    <property type="entry name" value="ASNGLNASE"/>
</dbReference>
<dbReference type="Gene3D" id="3.40.50.1170">
    <property type="entry name" value="L-asparaginase, N-terminal domain"/>
    <property type="match status" value="1"/>
</dbReference>
<evidence type="ECO:0000256" key="4">
    <source>
        <dbReference type="PIRSR" id="PIRSR001220-2"/>
    </source>
</evidence>
<dbReference type="RefSeq" id="WP_094539501.1">
    <property type="nucleotide sequence ID" value="NZ_JBHEER010000007.1"/>
</dbReference>
<dbReference type="InterPro" id="IPR020827">
    <property type="entry name" value="Asparaginase/glutaminase_AS1"/>
</dbReference>
<gene>
    <name evidence="8" type="ORF">CEV33_4491</name>
</gene>
<dbReference type="InterPro" id="IPR004550">
    <property type="entry name" value="AsnASE_II"/>
</dbReference>